<dbReference type="InterPro" id="IPR001267">
    <property type="entry name" value="Thymidine_kinase"/>
</dbReference>
<comment type="catalytic activity">
    <reaction evidence="9 12">
        <text>thymidine + ATP = dTMP + ADP + H(+)</text>
        <dbReference type="Rhea" id="RHEA:19129"/>
        <dbReference type="ChEBI" id="CHEBI:15378"/>
        <dbReference type="ChEBI" id="CHEBI:17748"/>
        <dbReference type="ChEBI" id="CHEBI:30616"/>
        <dbReference type="ChEBI" id="CHEBI:63528"/>
        <dbReference type="ChEBI" id="CHEBI:456216"/>
        <dbReference type="EC" id="2.7.1.21"/>
    </reaction>
</comment>
<dbReference type="PANTHER" id="PTHR11441:SF0">
    <property type="entry name" value="THYMIDINE KINASE, CYTOSOLIC"/>
    <property type="match status" value="1"/>
</dbReference>
<dbReference type="FunFam" id="3.40.50.300:FF:000384">
    <property type="entry name" value="Thymidine kinase"/>
    <property type="match status" value="1"/>
</dbReference>
<dbReference type="Proteomes" id="UP000230084">
    <property type="component" value="Unassembled WGS sequence"/>
</dbReference>
<feature type="binding site" evidence="9">
    <location>
        <begin position="84"/>
        <end position="87"/>
    </location>
    <ligand>
        <name>ATP</name>
        <dbReference type="ChEBI" id="CHEBI:30616"/>
    </ligand>
</feature>
<dbReference type="GO" id="GO:0005524">
    <property type="term" value="F:ATP binding"/>
    <property type="evidence" value="ECO:0007669"/>
    <property type="project" value="UniProtKB-UniRule"/>
</dbReference>
<evidence type="ECO:0000313" key="14">
    <source>
        <dbReference type="EMBL" id="PIR47922.1"/>
    </source>
</evidence>
<feature type="binding site" evidence="9">
    <location>
        <position position="173"/>
    </location>
    <ligand>
        <name>Zn(2+)</name>
        <dbReference type="ChEBI" id="CHEBI:29105"/>
    </ligand>
</feature>
<evidence type="ECO:0000256" key="2">
    <source>
        <dbReference type="ARBA" id="ARBA00012118"/>
    </source>
</evidence>
<dbReference type="GO" id="GO:0046104">
    <property type="term" value="P:thymidine metabolic process"/>
    <property type="evidence" value="ECO:0007669"/>
    <property type="project" value="TreeGrafter"/>
</dbReference>
<dbReference type="Pfam" id="PF00265">
    <property type="entry name" value="TK"/>
    <property type="match status" value="1"/>
</dbReference>
<keyword evidence="4 9" id="KW-0237">DNA synthesis</keyword>
<feature type="active site" description="Proton acceptor" evidence="9 10">
    <location>
        <position position="85"/>
    </location>
</feature>
<evidence type="ECO:0000256" key="11">
    <source>
        <dbReference type="PIRSR" id="PIRSR035805-2"/>
    </source>
</evidence>
<keyword evidence="8 9" id="KW-0067">ATP-binding</keyword>
<evidence type="ECO:0000313" key="15">
    <source>
        <dbReference type="Proteomes" id="UP000230084"/>
    </source>
</evidence>
<keyword evidence="5 9" id="KW-0808">Transferase</keyword>
<dbReference type="SUPFAM" id="SSF52540">
    <property type="entry name" value="P-loop containing nucleoside triphosphate hydrolases"/>
    <property type="match status" value="1"/>
</dbReference>
<evidence type="ECO:0000256" key="4">
    <source>
        <dbReference type="ARBA" id="ARBA00022634"/>
    </source>
</evidence>
<evidence type="ECO:0000256" key="12">
    <source>
        <dbReference type="RuleBase" id="RU000544"/>
    </source>
</evidence>
<evidence type="ECO:0000256" key="5">
    <source>
        <dbReference type="ARBA" id="ARBA00022679"/>
    </source>
</evidence>
<evidence type="ECO:0000256" key="10">
    <source>
        <dbReference type="PIRSR" id="PIRSR035805-1"/>
    </source>
</evidence>
<dbReference type="PANTHER" id="PTHR11441">
    <property type="entry name" value="THYMIDINE KINASE"/>
    <property type="match status" value="1"/>
</dbReference>
<feature type="binding site" evidence="9">
    <location>
        <position position="141"/>
    </location>
    <ligand>
        <name>Zn(2+)</name>
        <dbReference type="ChEBI" id="CHEBI:29105"/>
    </ligand>
</feature>
<evidence type="ECO:0000256" key="1">
    <source>
        <dbReference type="ARBA" id="ARBA00007587"/>
    </source>
</evidence>
<evidence type="ECO:0000256" key="8">
    <source>
        <dbReference type="ARBA" id="ARBA00022840"/>
    </source>
</evidence>
<sequence>MPNGSVEVICGGMFSGKTEELLRRIRREQYARRKIQLFKHGLDQRYTEGHVESHSSLKLPSEEVATAQDLIRQVKEETRVVGIDEVQFFDDEIVAVANHLADRGVRVIVAGLDTDYKGVPFGPMPHLMAIAEDVTKIRAVCVLCGGPASRSHRLSREGDQVQVGATDVYEARCRSCDALHVCPVQSTTTSYETTH</sequence>
<keyword evidence="3 9" id="KW-0963">Cytoplasm</keyword>
<dbReference type="GO" id="GO:0005829">
    <property type="term" value="C:cytosol"/>
    <property type="evidence" value="ECO:0007669"/>
    <property type="project" value="TreeGrafter"/>
</dbReference>
<reference evidence="14 15" key="1">
    <citation type="submission" date="2017-09" db="EMBL/GenBank/DDBJ databases">
        <title>Depth-based differentiation of microbial function through sediment-hosted aquifers and enrichment of novel symbionts in the deep terrestrial subsurface.</title>
        <authorList>
            <person name="Probst A.J."/>
            <person name="Ladd B."/>
            <person name="Jarett J.K."/>
            <person name="Geller-Mcgrath D.E."/>
            <person name="Sieber C.M."/>
            <person name="Emerson J.B."/>
            <person name="Anantharaman K."/>
            <person name="Thomas B.C."/>
            <person name="Malmstrom R."/>
            <person name="Stieglmeier M."/>
            <person name="Klingl A."/>
            <person name="Woyke T."/>
            <person name="Ryan C.M."/>
            <person name="Banfield J.F."/>
        </authorList>
    </citation>
    <scope>NUCLEOTIDE SEQUENCE [LARGE SCALE GENOMIC DNA]</scope>
    <source>
        <strain evidence="14">CG10_big_fil_rev_8_21_14_0_10_50_16</strain>
    </source>
</reference>
<keyword evidence="7 9" id="KW-0418">Kinase</keyword>
<comment type="subcellular location">
    <subcellularLocation>
        <location evidence="9">Cytoplasm</location>
    </subcellularLocation>
</comment>
<evidence type="ECO:0000256" key="3">
    <source>
        <dbReference type="ARBA" id="ARBA00022490"/>
    </source>
</evidence>
<comment type="subunit">
    <text evidence="9">Homotetramer.</text>
</comment>
<dbReference type="NCBIfam" id="NF003296">
    <property type="entry name" value="PRK04296.1-1"/>
    <property type="match status" value="1"/>
</dbReference>
<keyword evidence="9" id="KW-0479">Metal-binding</keyword>
<dbReference type="Gene3D" id="3.40.50.300">
    <property type="entry name" value="P-loop containing nucleotide triphosphate hydrolases"/>
    <property type="match status" value="1"/>
</dbReference>
<keyword evidence="9" id="KW-0862">Zinc</keyword>
<dbReference type="PIRSF" id="PIRSF035805">
    <property type="entry name" value="TK_cell"/>
    <property type="match status" value="1"/>
</dbReference>
<dbReference type="HAMAP" id="MF_00124">
    <property type="entry name" value="Thymidine_kinase"/>
    <property type="match status" value="1"/>
</dbReference>
<accession>A0A2H0RN01</accession>
<dbReference type="GO" id="GO:0071897">
    <property type="term" value="P:DNA biosynthetic process"/>
    <property type="evidence" value="ECO:0007669"/>
    <property type="project" value="UniProtKB-KW"/>
</dbReference>
<keyword evidence="6 9" id="KW-0547">Nucleotide-binding</keyword>
<name>A0A2H0RN01_9BACT</name>
<feature type="binding site" evidence="9">
    <location>
        <position position="144"/>
    </location>
    <ligand>
        <name>Zn(2+)</name>
        <dbReference type="ChEBI" id="CHEBI:29105"/>
    </ligand>
</feature>
<protein>
    <recommendedName>
        <fullName evidence="2 9">Thymidine kinase</fullName>
        <ecNumber evidence="2 9">2.7.1.21</ecNumber>
    </recommendedName>
</protein>
<gene>
    <name evidence="9" type="primary">tdk</name>
    <name evidence="14" type="ORF">COV06_00785</name>
</gene>
<dbReference type="AlphaFoldDB" id="A0A2H0RN01"/>
<feature type="binding site" evidence="9">
    <location>
        <position position="176"/>
    </location>
    <ligand>
        <name>Zn(2+)</name>
        <dbReference type="ChEBI" id="CHEBI:29105"/>
    </ligand>
</feature>
<feature type="binding site" evidence="11">
    <location>
        <position position="169"/>
    </location>
    <ligand>
        <name>substrate</name>
    </ligand>
</feature>
<dbReference type="GO" id="GO:0004797">
    <property type="term" value="F:thymidine kinase activity"/>
    <property type="evidence" value="ECO:0007669"/>
    <property type="project" value="UniProtKB-UniRule"/>
</dbReference>
<comment type="similarity">
    <text evidence="1 9 13">Belongs to the thymidine kinase family.</text>
</comment>
<dbReference type="Gene3D" id="3.30.60.20">
    <property type="match status" value="1"/>
</dbReference>
<dbReference type="InterPro" id="IPR027417">
    <property type="entry name" value="P-loop_NTPase"/>
</dbReference>
<dbReference type="EMBL" id="PCYM01000001">
    <property type="protein sequence ID" value="PIR47922.1"/>
    <property type="molecule type" value="Genomic_DNA"/>
</dbReference>
<dbReference type="GO" id="GO:0008270">
    <property type="term" value="F:zinc ion binding"/>
    <property type="evidence" value="ECO:0007669"/>
    <property type="project" value="UniProtKB-UniRule"/>
</dbReference>
<organism evidence="14 15">
    <name type="scientific">Candidatus Uhrbacteria bacterium CG10_big_fil_rev_8_21_14_0_10_50_16</name>
    <dbReference type="NCBI Taxonomy" id="1975039"/>
    <lineage>
        <taxon>Bacteria</taxon>
        <taxon>Candidatus Uhriibacteriota</taxon>
    </lineage>
</organism>
<dbReference type="SUPFAM" id="SSF57716">
    <property type="entry name" value="Glucocorticoid receptor-like (DNA-binding domain)"/>
    <property type="match status" value="1"/>
</dbReference>
<evidence type="ECO:0000256" key="7">
    <source>
        <dbReference type="ARBA" id="ARBA00022777"/>
    </source>
</evidence>
<evidence type="ECO:0000256" key="6">
    <source>
        <dbReference type="ARBA" id="ARBA00022741"/>
    </source>
</evidence>
<feature type="binding site" evidence="9">
    <location>
        <begin position="11"/>
        <end position="18"/>
    </location>
    <ligand>
        <name>ATP</name>
        <dbReference type="ChEBI" id="CHEBI:30616"/>
    </ligand>
</feature>
<comment type="caution">
    <text evidence="14">The sequence shown here is derived from an EMBL/GenBank/DDBJ whole genome shotgun (WGS) entry which is preliminary data.</text>
</comment>
<dbReference type="EC" id="2.7.1.21" evidence="2 9"/>
<feature type="binding site" evidence="11">
    <location>
        <begin position="161"/>
        <end position="164"/>
    </location>
    <ligand>
        <name>substrate</name>
    </ligand>
</feature>
<evidence type="ECO:0000256" key="9">
    <source>
        <dbReference type="HAMAP-Rule" id="MF_00124"/>
    </source>
</evidence>
<evidence type="ECO:0000256" key="13">
    <source>
        <dbReference type="RuleBase" id="RU004165"/>
    </source>
</evidence>
<proteinExistence type="inferred from homology"/>